<dbReference type="RefSeq" id="WP_084566405.1">
    <property type="nucleotide sequence ID" value="NZ_FTOI01000001.1"/>
</dbReference>
<dbReference type="PANTHER" id="PTHR37422:SF13">
    <property type="entry name" value="LIPOPOLYSACCHARIDE BIOSYNTHESIS PROTEIN PA4999-RELATED"/>
    <property type="match status" value="1"/>
</dbReference>
<comment type="subcellular location">
    <subcellularLocation>
        <location evidence="1">Membrane</location>
        <topology evidence="1">Multi-pass membrane protein</topology>
    </subcellularLocation>
</comment>
<evidence type="ECO:0000256" key="1">
    <source>
        <dbReference type="ARBA" id="ARBA00004141"/>
    </source>
</evidence>
<feature type="transmembrane region" description="Helical" evidence="5">
    <location>
        <begin position="12"/>
        <end position="34"/>
    </location>
</feature>
<proteinExistence type="predicted"/>
<feature type="transmembrane region" description="Helical" evidence="5">
    <location>
        <begin position="69"/>
        <end position="88"/>
    </location>
</feature>
<evidence type="ECO:0000256" key="2">
    <source>
        <dbReference type="ARBA" id="ARBA00022692"/>
    </source>
</evidence>
<accession>A0A1N7J7G0</accession>
<evidence type="ECO:0000313" key="7">
    <source>
        <dbReference type="EMBL" id="SIS45249.1"/>
    </source>
</evidence>
<gene>
    <name evidence="7" type="ORF">SAMN05421789_101203</name>
</gene>
<dbReference type="GO" id="GO:0016874">
    <property type="term" value="F:ligase activity"/>
    <property type="evidence" value="ECO:0007669"/>
    <property type="project" value="UniProtKB-KW"/>
</dbReference>
<feature type="transmembrane region" description="Helical" evidence="5">
    <location>
        <begin position="235"/>
        <end position="255"/>
    </location>
</feature>
<feature type="transmembrane region" description="Helical" evidence="5">
    <location>
        <begin position="351"/>
        <end position="373"/>
    </location>
</feature>
<name>A0A1N7J7G0_9FLAO</name>
<keyword evidence="3 5" id="KW-1133">Transmembrane helix</keyword>
<protein>
    <submittedName>
        <fullName evidence="7">O-Antigen ligase</fullName>
    </submittedName>
</protein>
<evidence type="ECO:0000256" key="5">
    <source>
        <dbReference type="SAM" id="Phobius"/>
    </source>
</evidence>
<organism evidence="7 8">
    <name type="scientific">Kaistella chaponensis</name>
    <dbReference type="NCBI Taxonomy" id="713588"/>
    <lineage>
        <taxon>Bacteria</taxon>
        <taxon>Pseudomonadati</taxon>
        <taxon>Bacteroidota</taxon>
        <taxon>Flavobacteriia</taxon>
        <taxon>Flavobacteriales</taxon>
        <taxon>Weeksellaceae</taxon>
        <taxon>Chryseobacterium group</taxon>
        <taxon>Kaistella</taxon>
    </lineage>
</organism>
<evidence type="ECO:0000313" key="8">
    <source>
        <dbReference type="Proteomes" id="UP000185839"/>
    </source>
</evidence>
<keyword evidence="8" id="KW-1185">Reference proteome</keyword>
<keyword evidence="7" id="KW-0436">Ligase</keyword>
<dbReference type="Proteomes" id="UP000185839">
    <property type="component" value="Unassembled WGS sequence"/>
</dbReference>
<keyword evidence="2 5" id="KW-0812">Transmembrane</keyword>
<dbReference type="InterPro" id="IPR051533">
    <property type="entry name" value="WaaL-like"/>
</dbReference>
<dbReference type="InterPro" id="IPR007016">
    <property type="entry name" value="O-antigen_ligase-rel_domated"/>
</dbReference>
<feature type="transmembrane region" description="Helical" evidence="5">
    <location>
        <begin position="104"/>
        <end position="124"/>
    </location>
</feature>
<feature type="transmembrane region" description="Helical" evidence="5">
    <location>
        <begin position="40"/>
        <end position="57"/>
    </location>
</feature>
<dbReference type="PANTHER" id="PTHR37422">
    <property type="entry name" value="TEICHURONIC ACID BIOSYNTHESIS PROTEIN TUAE"/>
    <property type="match status" value="1"/>
</dbReference>
<feature type="transmembrane region" description="Helical" evidence="5">
    <location>
        <begin position="136"/>
        <end position="158"/>
    </location>
</feature>
<evidence type="ECO:0000259" key="6">
    <source>
        <dbReference type="Pfam" id="PF04932"/>
    </source>
</evidence>
<reference evidence="8" key="1">
    <citation type="submission" date="2017-01" db="EMBL/GenBank/DDBJ databases">
        <authorList>
            <person name="Varghese N."/>
            <person name="Submissions S."/>
        </authorList>
    </citation>
    <scope>NUCLEOTIDE SEQUENCE [LARGE SCALE GENOMIC DNA]</scope>
    <source>
        <strain evidence="8">DSM 23145</strain>
    </source>
</reference>
<feature type="transmembrane region" description="Helical" evidence="5">
    <location>
        <begin position="196"/>
        <end position="229"/>
    </location>
</feature>
<sequence>MMEILKKLNIEEWFILLIVVGYTVFSAFAIPFQIENSRIFSVPFRILIFGLSVFIIYKNFSSAKFKNIAVLSLITFWLFYFFKSYLSFTNDVYSEIFKLQFSEIYSRIIIIAMVPSLALLFINYKKINFALVAKAFFYVLMVMLIFNLIYAAVMPYGIQIRYIFSMYYISYGHLGTTLALLSIFFLLFKPKEISSYFLYFGLILGIVTILIGGARSPFLAIMVVIPYLLILKKNYKLIALFLVLLLLSVVVIYIFGKSDDYHLMFIDRTYLWLFEGDNSLRTPLFNKGIEIFKANPIIGGRTHFEDGMYPHNIFLELLMATGILGLILYFLKFIPVFKNFRYFLFKNKNAYHILFFTLFLQYFVLVITSFTLYSVPEFLYFSNIIIGISISNSNEENESNDGSRNPSRNY</sequence>
<dbReference type="AlphaFoldDB" id="A0A1N7J7G0"/>
<dbReference type="GO" id="GO:0016020">
    <property type="term" value="C:membrane"/>
    <property type="evidence" value="ECO:0007669"/>
    <property type="project" value="UniProtKB-SubCell"/>
</dbReference>
<dbReference type="Pfam" id="PF04932">
    <property type="entry name" value="Wzy_C"/>
    <property type="match status" value="1"/>
</dbReference>
<keyword evidence="4 5" id="KW-0472">Membrane</keyword>
<feature type="transmembrane region" description="Helical" evidence="5">
    <location>
        <begin position="313"/>
        <end position="331"/>
    </location>
</feature>
<dbReference type="EMBL" id="FTOI01000001">
    <property type="protein sequence ID" value="SIS45249.1"/>
    <property type="molecule type" value="Genomic_DNA"/>
</dbReference>
<evidence type="ECO:0000256" key="3">
    <source>
        <dbReference type="ARBA" id="ARBA00022989"/>
    </source>
</evidence>
<evidence type="ECO:0000256" key="4">
    <source>
        <dbReference type="ARBA" id="ARBA00023136"/>
    </source>
</evidence>
<dbReference type="OrthoDB" id="1424450at2"/>
<feature type="domain" description="O-antigen ligase-related" evidence="6">
    <location>
        <begin position="201"/>
        <end position="330"/>
    </location>
</feature>
<feature type="transmembrane region" description="Helical" evidence="5">
    <location>
        <begin position="164"/>
        <end position="187"/>
    </location>
</feature>
<dbReference type="STRING" id="713588.SAMN05421789_101203"/>